<dbReference type="AlphaFoldDB" id="A0A931B5R3"/>
<evidence type="ECO:0000259" key="2">
    <source>
        <dbReference type="Pfam" id="PF07179"/>
    </source>
</evidence>
<accession>A0A931B5R3</accession>
<evidence type="ECO:0000313" key="5">
    <source>
        <dbReference type="Proteomes" id="UP000657385"/>
    </source>
</evidence>
<gene>
    <name evidence="4" type="ORF">I2501_05000</name>
</gene>
<keyword evidence="5" id="KW-1185">Reference proteome</keyword>
<organism evidence="4 5">
    <name type="scientific">Streptacidiphilus fuscans</name>
    <dbReference type="NCBI Taxonomy" id="2789292"/>
    <lineage>
        <taxon>Bacteria</taxon>
        <taxon>Bacillati</taxon>
        <taxon>Actinomycetota</taxon>
        <taxon>Actinomycetes</taxon>
        <taxon>Kitasatosporales</taxon>
        <taxon>Streptomycetaceae</taxon>
        <taxon>Streptacidiphilus</taxon>
    </lineage>
</organism>
<dbReference type="EMBL" id="JADPRT010000002">
    <property type="protein sequence ID" value="MBF9067395.1"/>
    <property type="molecule type" value="Genomic_DNA"/>
</dbReference>
<comment type="caution">
    <text evidence="4">The sequence shown here is derived from an EMBL/GenBank/DDBJ whole genome shotgun (WGS) entry which is preliminary data.</text>
</comment>
<dbReference type="InterPro" id="IPR027945">
    <property type="entry name" value="SseB_C"/>
</dbReference>
<feature type="domain" description="SseB protein N-terminal" evidence="2">
    <location>
        <begin position="66"/>
        <end position="174"/>
    </location>
</feature>
<protein>
    <submittedName>
        <fullName evidence="4">Enhanced serine sensitivity protein SseB</fullName>
    </submittedName>
</protein>
<dbReference type="Proteomes" id="UP000657385">
    <property type="component" value="Unassembled WGS sequence"/>
</dbReference>
<feature type="domain" description="SseB protein C-terminal" evidence="3">
    <location>
        <begin position="193"/>
        <end position="292"/>
    </location>
</feature>
<proteinExistence type="predicted"/>
<sequence length="294" mass="30753">MRLWVGSSWHGAGAVANKLWRTGPGGQAAANDRRNGRRTRVDQYAGIPQQGAHQFGQPGSWPENELELALAASVGDPGATPRLMEVLGRSQVWVPLPAGPTRDGVTLDMPTTELAGQPFVPVFSSESQLKAVAGDTMPYAIAPVRELARGLPQGVGIAVNPEGAVGLPVPAAGVPDLCGGGDEGVRATAWEPEPHEEPYDFLAAAASELAVLPVVLTARRALVQVEGDAPKLFVGVQLARYEPGDHEAVGLALGRALGVAPLGYEVSLILLDVVAEDPTVQWMLSTVTPFYAQG</sequence>
<evidence type="ECO:0000313" key="4">
    <source>
        <dbReference type="EMBL" id="MBF9067395.1"/>
    </source>
</evidence>
<feature type="region of interest" description="Disordered" evidence="1">
    <location>
        <begin position="18"/>
        <end position="38"/>
    </location>
</feature>
<dbReference type="Pfam" id="PF07179">
    <property type="entry name" value="SseB"/>
    <property type="match status" value="1"/>
</dbReference>
<dbReference type="Pfam" id="PF14581">
    <property type="entry name" value="SseB_C"/>
    <property type="match status" value="1"/>
</dbReference>
<evidence type="ECO:0000256" key="1">
    <source>
        <dbReference type="SAM" id="MobiDB-lite"/>
    </source>
</evidence>
<dbReference type="InterPro" id="IPR009839">
    <property type="entry name" value="SseB_N"/>
</dbReference>
<evidence type="ECO:0000259" key="3">
    <source>
        <dbReference type="Pfam" id="PF14581"/>
    </source>
</evidence>
<reference evidence="4" key="1">
    <citation type="submission" date="2020-11" db="EMBL/GenBank/DDBJ databases">
        <title>Isolation and identification of active actinomycetes.</title>
        <authorList>
            <person name="Yu B."/>
        </authorList>
    </citation>
    <scope>NUCLEOTIDE SEQUENCE</scope>
    <source>
        <strain evidence="4">NEAU-YB345</strain>
    </source>
</reference>
<name>A0A931B5R3_9ACTN</name>